<dbReference type="GO" id="GO:0008757">
    <property type="term" value="F:S-adenosylmethionine-dependent methyltransferase activity"/>
    <property type="evidence" value="ECO:0007669"/>
    <property type="project" value="UniProtKB-ARBA"/>
</dbReference>
<feature type="compositionally biased region" description="Acidic residues" evidence="1">
    <location>
        <begin position="26"/>
        <end position="36"/>
    </location>
</feature>
<sequence length="336" mass="38009">MRHFHSRLRPLPRRQPITTAVPAPDFQDEDEDRNVEAEDLPENLFESFMPFLFPEDTPPFHGDPGQHLLYASPQYGDLEIMVPSYPEQGEKSKEVAAGQDGRVEEGRKLFAHFLWSAAMVVAEGIEDADSFQINPTDAKKDAYDIWNVKGESIMELGAGTALPSLVAALAGASTVAATDHPSSPAFTGAMKFNMEHNLRNRTPAPATVAIEPHAWGVLDDTFSQKYKGTFTRIIAADCYWMRSQHENLARTMQWFLAPGGKVWVIAGFHTSRAVVTDFFETAYANGFESERIFERDVVQRDENDGEIRREWRPVREDEGPENRQRWVVVSVLRRKE</sequence>
<keyword evidence="3" id="KW-1185">Reference proteome</keyword>
<dbReference type="OrthoDB" id="2106152at2759"/>
<evidence type="ECO:0000256" key="1">
    <source>
        <dbReference type="SAM" id="MobiDB-lite"/>
    </source>
</evidence>
<gene>
    <name evidence="2" type="ORF">N7532_004334</name>
</gene>
<dbReference type="PANTHER" id="PTHR14614">
    <property type="entry name" value="HEPATOCELLULAR CARCINOMA-ASSOCIATED ANTIGEN"/>
    <property type="match status" value="1"/>
</dbReference>
<dbReference type="AlphaFoldDB" id="A0A9W9FPQ5"/>
<dbReference type="Proteomes" id="UP001149074">
    <property type="component" value="Unassembled WGS sequence"/>
</dbReference>
<dbReference type="RefSeq" id="XP_056477185.1">
    <property type="nucleotide sequence ID" value="XM_056616828.1"/>
</dbReference>
<dbReference type="Pfam" id="PF10294">
    <property type="entry name" value="Methyltransf_16"/>
    <property type="match status" value="1"/>
</dbReference>
<dbReference type="InterPro" id="IPR029063">
    <property type="entry name" value="SAM-dependent_MTases_sf"/>
</dbReference>
<dbReference type="InterPro" id="IPR019410">
    <property type="entry name" value="Methyltransf_16"/>
</dbReference>
<organism evidence="2 3">
    <name type="scientific">Penicillium argentinense</name>
    <dbReference type="NCBI Taxonomy" id="1131581"/>
    <lineage>
        <taxon>Eukaryota</taxon>
        <taxon>Fungi</taxon>
        <taxon>Dikarya</taxon>
        <taxon>Ascomycota</taxon>
        <taxon>Pezizomycotina</taxon>
        <taxon>Eurotiomycetes</taxon>
        <taxon>Eurotiomycetidae</taxon>
        <taxon>Eurotiales</taxon>
        <taxon>Aspergillaceae</taxon>
        <taxon>Penicillium</taxon>
    </lineage>
</organism>
<protein>
    <recommendedName>
        <fullName evidence="4">Nicotinamide N-methyltransferase</fullName>
    </recommendedName>
</protein>
<accession>A0A9W9FPQ5</accession>
<feature type="region of interest" description="Disordered" evidence="1">
    <location>
        <begin position="1"/>
        <end position="36"/>
    </location>
</feature>
<dbReference type="EMBL" id="JAPQKI010000004">
    <property type="protein sequence ID" value="KAJ5103805.1"/>
    <property type="molecule type" value="Genomic_DNA"/>
</dbReference>
<dbReference type="Gene3D" id="3.40.50.150">
    <property type="entry name" value="Vaccinia Virus protein VP39"/>
    <property type="match status" value="1"/>
</dbReference>
<dbReference type="PANTHER" id="PTHR14614:SF104">
    <property type="entry name" value="N-METHYLTRANSFERASE, PUTATIVE (AFU_ORTHOLOGUE AFUA_1G17750)-RELATED"/>
    <property type="match status" value="1"/>
</dbReference>
<feature type="compositionally biased region" description="Basic residues" evidence="1">
    <location>
        <begin position="1"/>
        <end position="12"/>
    </location>
</feature>
<dbReference type="GeneID" id="81355807"/>
<name>A0A9W9FPQ5_9EURO</name>
<reference evidence="2" key="1">
    <citation type="submission" date="2022-11" db="EMBL/GenBank/DDBJ databases">
        <authorList>
            <person name="Petersen C."/>
        </authorList>
    </citation>
    <scope>NUCLEOTIDE SEQUENCE</scope>
    <source>
        <strain evidence="2">IBT 30761</strain>
    </source>
</reference>
<reference evidence="2" key="2">
    <citation type="journal article" date="2023" name="IMA Fungus">
        <title>Comparative genomic study of the Penicillium genus elucidates a diverse pangenome and 15 lateral gene transfer events.</title>
        <authorList>
            <person name="Petersen C."/>
            <person name="Sorensen T."/>
            <person name="Nielsen M.R."/>
            <person name="Sondergaard T.E."/>
            <person name="Sorensen J.L."/>
            <person name="Fitzpatrick D.A."/>
            <person name="Frisvad J.C."/>
            <person name="Nielsen K.L."/>
        </authorList>
    </citation>
    <scope>NUCLEOTIDE SEQUENCE</scope>
    <source>
        <strain evidence="2">IBT 30761</strain>
    </source>
</reference>
<proteinExistence type="predicted"/>
<evidence type="ECO:0000313" key="3">
    <source>
        <dbReference type="Proteomes" id="UP001149074"/>
    </source>
</evidence>
<dbReference type="GO" id="GO:0005737">
    <property type="term" value="C:cytoplasm"/>
    <property type="evidence" value="ECO:0007669"/>
    <property type="project" value="TreeGrafter"/>
</dbReference>
<evidence type="ECO:0000313" key="2">
    <source>
        <dbReference type="EMBL" id="KAJ5103805.1"/>
    </source>
</evidence>
<comment type="caution">
    <text evidence="2">The sequence shown here is derived from an EMBL/GenBank/DDBJ whole genome shotgun (WGS) entry which is preliminary data.</text>
</comment>
<dbReference type="SUPFAM" id="SSF53335">
    <property type="entry name" value="S-adenosyl-L-methionine-dependent methyltransferases"/>
    <property type="match status" value="1"/>
</dbReference>
<evidence type="ECO:0008006" key="4">
    <source>
        <dbReference type="Google" id="ProtNLM"/>
    </source>
</evidence>